<proteinExistence type="predicted"/>
<dbReference type="GeneID" id="9946549"/>
<gene>
    <name evidence="1" type="ORF">LOAG_09114</name>
</gene>
<dbReference type="OrthoDB" id="5830651at2759"/>
<dbReference type="InParanoid" id="A0A1S0TT12"/>
<evidence type="ECO:0000313" key="1">
    <source>
        <dbReference type="EMBL" id="EFO19380.1"/>
    </source>
</evidence>
<accession>A0A1S0TT12</accession>
<dbReference type="KEGG" id="loa:LOAG_09114"/>
<dbReference type="CTD" id="9946549"/>
<organism evidence="1">
    <name type="scientific">Loa loa</name>
    <name type="common">Eye worm</name>
    <name type="synonym">Filaria loa</name>
    <dbReference type="NCBI Taxonomy" id="7209"/>
    <lineage>
        <taxon>Eukaryota</taxon>
        <taxon>Metazoa</taxon>
        <taxon>Ecdysozoa</taxon>
        <taxon>Nematoda</taxon>
        <taxon>Chromadorea</taxon>
        <taxon>Rhabditida</taxon>
        <taxon>Spirurina</taxon>
        <taxon>Spiruromorpha</taxon>
        <taxon>Filarioidea</taxon>
        <taxon>Onchocercidae</taxon>
        <taxon>Loa</taxon>
    </lineage>
</organism>
<name>A0A1S0TT12_LOALO</name>
<protein>
    <submittedName>
        <fullName evidence="1">Uncharacterized protein</fullName>
    </submittedName>
</protein>
<reference evidence="1" key="1">
    <citation type="submission" date="2012-04" db="EMBL/GenBank/DDBJ databases">
        <title>The Genome Sequence of Loa loa.</title>
        <authorList>
            <consortium name="The Broad Institute Genome Sequencing Platform"/>
            <consortium name="Broad Institute Genome Sequencing Center for Infectious Disease"/>
            <person name="Nutman T.B."/>
            <person name="Fink D.L."/>
            <person name="Russ C."/>
            <person name="Young S."/>
            <person name="Zeng Q."/>
            <person name="Gargeya S."/>
            <person name="Alvarado L."/>
            <person name="Berlin A."/>
            <person name="Chapman S.B."/>
            <person name="Chen Z."/>
            <person name="Freedman E."/>
            <person name="Gellesch M."/>
            <person name="Goldberg J."/>
            <person name="Griggs A."/>
            <person name="Gujja S."/>
            <person name="Heilman E.R."/>
            <person name="Heiman D."/>
            <person name="Howarth C."/>
            <person name="Mehta T."/>
            <person name="Neiman D."/>
            <person name="Pearson M."/>
            <person name="Roberts A."/>
            <person name="Saif S."/>
            <person name="Shea T."/>
            <person name="Shenoy N."/>
            <person name="Sisk P."/>
            <person name="Stolte C."/>
            <person name="Sykes S."/>
            <person name="White J."/>
            <person name="Yandava C."/>
            <person name="Haas B."/>
            <person name="Henn M.R."/>
            <person name="Nusbaum C."/>
            <person name="Birren B."/>
        </authorList>
    </citation>
    <scope>NUCLEOTIDE SEQUENCE [LARGE SCALE GENOMIC DNA]</scope>
</reference>
<dbReference type="AlphaFoldDB" id="A0A1S0TT12"/>
<dbReference type="EMBL" id="JH712377">
    <property type="protein sequence ID" value="EFO19380.1"/>
    <property type="molecule type" value="Genomic_DNA"/>
</dbReference>
<dbReference type="RefSeq" id="XP_003144690.1">
    <property type="nucleotide sequence ID" value="XM_003144642.1"/>
</dbReference>
<sequence length="134" mass="15063">MTEVSASALRFGKSKWCVIGVEIDEKQLDCLSLLPIIRYFVKRRTLEVVMPEFCIYKSALSALKLLILVPHMVHDGLLALIVTRDACGSVIIQKSTGPKYPRFVTKRVYMSEEVGVLYSKHSSTRNTSETVQAL</sequence>